<name>A0A7W4VNR8_9HYPH</name>
<keyword evidence="1" id="KW-1133">Transmembrane helix</keyword>
<feature type="transmembrane region" description="Helical" evidence="1">
    <location>
        <begin position="64"/>
        <end position="86"/>
    </location>
</feature>
<evidence type="ECO:0000256" key="1">
    <source>
        <dbReference type="SAM" id="Phobius"/>
    </source>
</evidence>
<dbReference type="EMBL" id="JACHWB010000004">
    <property type="protein sequence ID" value="MBB3020251.1"/>
    <property type="molecule type" value="Genomic_DNA"/>
</dbReference>
<dbReference type="AlphaFoldDB" id="A0A7W4VNR8"/>
<gene>
    <name evidence="2" type="ORF">FHR70_003332</name>
</gene>
<keyword evidence="1" id="KW-0812">Transmembrane</keyword>
<keyword evidence="3" id="KW-1185">Reference proteome</keyword>
<proteinExistence type="predicted"/>
<comment type="caution">
    <text evidence="2">The sequence shown here is derived from an EMBL/GenBank/DDBJ whole genome shotgun (WGS) entry which is preliminary data.</text>
</comment>
<reference evidence="2 3" key="1">
    <citation type="submission" date="2020-08" db="EMBL/GenBank/DDBJ databases">
        <title>The Agave Microbiome: Exploring the role of microbial communities in plant adaptations to desert environments.</title>
        <authorList>
            <person name="Partida-Martinez L.P."/>
        </authorList>
    </citation>
    <scope>NUCLEOTIDE SEQUENCE [LARGE SCALE GENOMIC DNA]</scope>
    <source>
        <strain evidence="2 3">AT3.9</strain>
    </source>
</reference>
<dbReference type="Proteomes" id="UP000532010">
    <property type="component" value="Unassembled WGS sequence"/>
</dbReference>
<sequence>MNLPISREPSYSPHHQPVRAVSRSSFCVIPHDPRPARTTTFIFGRSDSRYRPLLNQEERNRLHIWAMIVALSTSAAGTTLLLTAFLN</sequence>
<evidence type="ECO:0000313" key="2">
    <source>
        <dbReference type="EMBL" id="MBB3020251.1"/>
    </source>
</evidence>
<accession>A0A7W4VNR8</accession>
<dbReference type="RefSeq" id="WP_183452075.1">
    <property type="nucleotide sequence ID" value="NZ_JACHWB010000004.1"/>
</dbReference>
<organism evidence="2 3">
    <name type="scientific">Microvirga lupini</name>
    <dbReference type="NCBI Taxonomy" id="420324"/>
    <lineage>
        <taxon>Bacteria</taxon>
        <taxon>Pseudomonadati</taxon>
        <taxon>Pseudomonadota</taxon>
        <taxon>Alphaproteobacteria</taxon>
        <taxon>Hyphomicrobiales</taxon>
        <taxon>Methylobacteriaceae</taxon>
        <taxon>Microvirga</taxon>
    </lineage>
</organism>
<keyword evidence="1" id="KW-0472">Membrane</keyword>
<evidence type="ECO:0000313" key="3">
    <source>
        <dbReference type="Proteomes" id="UP000532010"/>
    </source>
</evidence>
<protein>
    <submittedName>
        <fullName evidence="2">Uncharacterized protein</fullName>
    </submittedName>
</protein>